<dbReference type="InterPro" id="IPR001296">
    <property type="entry name" value="Glyco_trans_1"/>
</dbReference>
<dbReference type="PANTHER" id="PTHR45947:SF3">
    <property type="entry name" value="SULFOQUINOVOSYL TRANSFERASE SQD2"/>
    <property type="match status" value="1"/>
</dbReference>
<dbReference type="PANTHER" id="PTHR45947">
    <property type="entry name" value="SULFOQUINOVOSYL TRANSFERASE SQD2"/>
    <property type="match status" value="1"/>
</dbReference>
<reference evidence="2 3" key="1">
    <citation type="submission" date="2017-05" db="EMBL/GenBank/DDBJ databases">
        <title>Functional genome analysis of Paenibacillus pasadenensis strain R16: insights on endophytic life style and antifungal activity.</title>
        <authorList>
            <person name="Passera A."/>
            <person name="Marcolungo L."/>
            <person name="Casati P."/>
            <person name="Brasca M."/>
            <person name="Quaglino F."/>
            <person name="Delledonne M."/>
        </authorList>
    </citation>
    <scope>NUCLEOTIDE SEQUENCE [LARGE SCALE GENOMIC DNA]</scope>
    <source>
        <strain evidence="2 3">R16</strain>
    </source>
</reference>
<protein>
    <recommendedName>
        <fullName evidence="1">Glycosyl transferase family 1 domain-containing protein</fullName>
    </recommendedName>
</protein>
<dbReference type="GO" id="GO:0016757">
    <property type="term" value="F:glycosyltransferase activity"/>
    <property type="evidence" value="ECO:0007669"/>
    <property type="project" value="InterPro"/>
</dbReference>
<proteinExistence type="predicted"/>
<dbReference type="Proteomes" id="UP000234789">
    <property type="component" value="Unassembled WGS sequence"/>
</dbReference>
<evidence type="ECO:0000259" key="1">
    <source>
        <dbReference type="Pfam" id="PF00534"/>
    </source>
</evidence>
<gene>
    <name evidence="2" type="ORF">B8V81_2159</name>
</gene>
<dbReference type="AlphaFoldDB" id="A0A2N5N069"/>
<sequence>MKLLFTFFNPSGGMETLNRIRGQALTEAGHEVHLLYTSGGEGRKNITDLPVHILSDPAAIGQHVLAGGYDAIVVCTDIWTMEHIREAGYRGRIVFEVQGLGRIEEARAVMAEFSGHIRRHADGLLFPRTDHLVALMKQHLPDVPQFCFDNPLDTSGFGYVAYPPKPYPIVGWIGRITANKNWREFIAIGERLLAANPSIYLWMFGDATLFEPLEQEAFELWLASSPYAERLIRHSNVPHGQMADYLSLIGDSGGLLCSTSHLEGFGYAVAEAMLCRCPVLSSDSDGIRRFVQPEATGMLYPVGQVDIAVRKALELMNDRQRRERMRERGQAHIRATFSKEAYAKRFGGMLKKLMAASPRR</sequence>
<evidence type="ECO:0000313" key="2">
    <source>
        <dbReference type="EMBL" id="PLT43728.1"/>
    </source>
</evidence>
<dbReference type="Pfam" id="PF00534">
    <property type="entry name" value="Glycos_transf_1"/>
    <property type="match status" value="1"/>
</dbReference>
<evidence type="ECO:0000313" key="3">
    <source>
        <dbReference type="Proteomes" id="UP000234789"/>
    </source>
</evidence>
<dbReference type="Gene3D" id="3.40.50.2000">
    <property type="entry name" value="Glycogen Phosphorylase B"/>
    <property type="match status" value="2"/>
</dbReference>
<name>A0A2N5N069_9BACL</name>
<feature type="domain" description="Glycosyl transferase family 1" evidence="1">
    <location>
        <begin position="165"/>
        <end position="330"/>
    </location>
</feature>
<keyword evidence="3" id="KW-1185">Reference proteome</keyword>
<accession>A0A2N5N069</accession>
<dbReference type="CDD" id="cd03801">
    <property type="entry name" value="GT4_PimA-like"/>
    <property type="match status" value="1"/>
</dbReference>
<dbReference type="EMBL" id="NFEZ01000004">
    <property type="protein sequence ID" value="PLT43728.1"/>
    <property type="molecule type" value="Genomic_DNA"/>
</dbReference>
<organism evidence="2 3">
    <name type="scientific">Paenibacillus pasadenensis</name>
    <dbReference type="NCBI Taxonomy" id="217090"/>
    <lineage>
        <taxon>Bacteria</taxon>
        <taxon>Bacillati</taxon>
        <taxon>Bacillota</taxon>
        <taxon>Bacilli</taxon>
        <taxon>Bacillales</taxon>
        <taxon>Paenibacillaceae</taxon>
        <taxon>Paenibacillus</taxon>
    </lineage>
</organism>
<comment type="caution">
    <text evidence="2">The sequence shown here is derived from an EMBL/GenBank/DDBJ whole genome shotgun (WGS) entry which is preliminary data.</text>
</comment>
<dbReference type="SUPFAM" id="SSF53756">
    <property type="entry name" value="UDP-Glycosyltransferase/glycogen phosphorylase"/>
    <property type="match status" value="1"/>
</dbReference>
<dbReference type="InterPro" id="IPR050194">
    <property type="entry name" value="Glycosyltransferase_grp1"/>
</dbReference>
<dbReference type="RefSeq" id="WP_101808344.1">
    <property type="nucleotide sequence ID" value="NZ_NFEZ01000004.1"/>
</dbReference>